<dbReference type="GO" id="GO:0007157">
    <property type="term" value="P:heterophilic cell-cell adhesion via plasma membrane cell adhesion molecules"/>
    <property type="evidence" value="ECO:0007669"/>
    <property type="project" value="TreeGrafter"/>
</dbReference>
<feature type="signal peptide" evidence="13">
    <location>
        <begin position="1"/>
        <end position="16"/>
    </location>
</feature>
<keyword evidence="8 12" id="KW-0472">Membrane</keyword>
<keyword evidence="5" id="KW-0677">Repeat</keyword>
<evidence type="ECO:0000256" key="5">
    <source>
        <dbReference type="ARBA" id="ARBA00022737"/>
    </source>
</evidence>
<keyword evidence="4 13" id="KW-0732">Signal</keyword>
<dbReference type="GO" id="GO:0007156">
    <property type="term" value="P:homophilic cell adhesion via plasma membrane adhesion molecules"/>
    <property type="evidence" value="ECO:0007669"/>
    <property type="project" value="TreeGrafter"/>
</dbReference>
<evidence type="ECO:0000256" key="2">
    <source>
        <dbReference type="ARBA" id="ARBA00007810"/>
    </source>
</evidence>
<comment type="similarity">
    <text evidence="2">Belongs to the nectin family.</text>
</comment>
<name>A0AAW1FU35_ZOAVI</name>
<dbReference type="Pfam" id="PF07686">
    <property type="entry name" value="V-set"/>
    <property type="match status" value="1"/>
</dbReference>
<evidence type="ECO:0000259" key="14">
    <source>
        <dbReference type="PROSITE" id="PS50835"/>
    </source>
</evidence>
<evidence type="ECO:0000256" key="3">
    <source>
        <dbReference type="ARBA" id="ARBA00022692"/>
    </source>
</evidence>
<evidence type="ECO:0000256" key="1">
    <source>
        <dbReference type="ARBA" id="ARBA00004167"/>
    </source>
</evidence>
<dbReference type="SMART" id="SM00409">
    <property type="entry name" value="IG"/>
    <property type="match status" value="2"/>
</dbReference>
<evidence type="ECO:0000256" key="4">
    <source>
        <dbReference type="ARBA" id="ARBA00022729"/>
    </source>
</evidence>
<feature type="chain" id="PRO_5043912196" description="Ig-like domain-containing protein" evidence="13">
    <location>
        <begin position="17"/>
        <end position="379"/>
    </location>
</feature>
<dbReference type="AlphaFoldDB" id="A0AAW1FU35"/>
<evidence type="ECO:0000256" key="11">
    <source>
        <dbReference type="SAM" id="MobiDB-lite"/>
    </source>
</evidence>
<dbReference type="GO" id="GO:0016020">
    <property type="term" value="C:membrane"/>
    <property type="evidence" value="ECO:0007669"/>
    <property type="project" value="UniProtKB-SubCell"/>
</dbReference>
<dbReference type="Proteomes" id="UP001488805">
    <property type="component" value="Unassembled WGS sequence"/>
</dbReference>
<dbReference type="InterPro" id="IPR007110">
    <property type="entry name" value="Ig-like_dom"/>
</dbReference>
<dbReference type="Gene3D" id="2.60.40.10">
    <property type="entry name" value="Immunoglobulins"/>
    <property type="match status" value="3"/>
</dbReference>
<evidence type="ECO:0000313" key="15">
    <source>
        <dbReference type="EMBL" id="KAK9537735.1"/>
    </source>
</evidence>
<keyword evidence="6" id="KW-0130">Cell adhesion</keyword>
<evidence type="ECO:0000256" key="9">
    <source>
        <dbReference type="ARBA" id="ARBA00023157"/>
    </source>
</evidence>
<dbReference type="SUPFAM" id="SSF48726">
    <property type="entry name" value="Immunoglobulin"/>
    <property type="match status" value="3"/>
</dbReference>
<feature type="transmembrane region" description="Helical" evidence="12">
    <location>
        <begin position="316"/>
        <end position="335"/>
    </location>
</feature>
<dbReference type="PANTHER" id="PTHR23277">
    <property type="entry name" value="NECTIN-RELATED"/>
    <property type="match status" value="1"/>
</dbReference>
<feature type="domain" description="Ig-like" evidence="14">
    <location>
        <begin position="15"/>
        <end position="106"/>
    </location>
</feature>
<comment type="subcellular location">
    <subcellularLocation>
        <location evidence="1">Membrane</location>
        <topology evidence="1">Single-pass membrane protein</topology>
    </subcellularLocation>
</comment>
<dbReference type="Pfam" id="PF08205">
    <property type="entry name" value="C2-set_2"/>
    <property type="match status" value="1"/>
</dbReference>
<dbReference type="PANTHER" id="PTHR23277:SF106">
    <property type="entry name" value="NECTIN-1 ISOFORM X1-RELATED"/>
    <property type="match status" value="1"/>
</dbReference>
<dbReference type="InterPro" id="IPR036179">
    <property type="entry name" value="Ig-like_dom_sf"/>
</dbReference>
<dbReference type="SMART" id="SM00406">
    <property type="entry name" value="IGv"/>
    <property type="match status" value="1"/>
</dbReference>
<evidence type="ECO:0000256" key="7">
    <source>
        <dbReference type="ARBA" id="ARBA00022989"/>
    </source>
</evidence>
<dbReference type="GO" id="GO:0005912">
    <property type="term" value="C:adherens junction"/>
    <property type="evidence" value="ECO:0007669"/>
    <property type="project" value="TreeGrafter"/>
</dbReference>
<dbReference type="PROSITE" id="PS50835">
    <property type="entry name" value="IG_LIKE"/>
    <property type="match status" value="3"/>
</dbReference>
<keyword evidence="16" id="KW-1185">Reference proteome</keyword>
<organism evidence="15 16">
    <name type="scientific">Zoarces viviparus</name>
    <name type="common">Viviparous eelpout</name>
    <name type="synonym">Blennius viviparus</name>
    <dbReference type="NCBI Taxonomy" id="48416"/>
    <lineage>
        <taxon>Eukaryota</taxon>
        <taxon>Metazoa</taxon>
        <taxon>Chordata</taxon>
        <taxon>Craniata</taxon>
        <taxon>Vertebrata</taxon>
        <taxon>Euteleostomi</taxon>
        <taxon>Actinopterygii</taxon>
        <taxon>Neopterygii</taxon>
        <taxon>Teleostei</taxon>
        <taxon>Neoteleostei</taxon>
        <taxon>Acanthomorphata</taxon>
        <taxon>Eupercaria</taxon>
        <taxon>Perciformes</taxon>
        <taxon>Cottioidei</taxon>
        <taxon>Zoarcales</taxon>
        <taxon>Zoarcidae</taxon>
        <taxon>Zoarcinae</taxon>
        <taxon>Zoarces</taxon>
    </lineage>
</organism>
<dbReference type="EMBL" id="JBCEZU010000034">
    <property type="protein sequence ID" value="KAK9537735.1"/>
    <property type="molecule type" value="Genomic_DNA"/>
</dbReference>
<dbReference type="InterPro" id="IPR013106">
    <property type="entry name" value="Ig_V-set"/>
</dbReference>
<dbReference type="InterPro" id="IPR003598">
    <property type="entry name" value="Ig_sub2"/>
</dbReference>
<dbReference type="InterPro" id="IPR013783">
    <property type="entry name" value="Ig-like_fold"/>
</dbReference>
<feature type="domain" description="Ig-like" evidence="14">
    <location>
        <begin position="127"/>
        <end position="222"/>
    </location>
</feature>
<dbReference type="InterPro" id="IPR003599">
    <property type="entry name" value="Ig_sub"/>
</dbReference>
<dbReference type="Pfam" id="PF13927">
    <property type="entry name" value="Ig_3"/>
    <property type="match status" value="1"/>
</dbReference>
<dbReference type="SMART" id="SM00408">
    <property type="entry name" value="IGc2"/>
    <property type="match status" value="2"/>
</dbReference>
<protein>
    <recommendedName>
        <fullName evidence="14">Ig-like domain-containing protein</fullName>
    </recommendedName>
</protein>
<evidence type="ECO:0000256" key="8">
    <source>
        <dbReference type="ARBA" id="ARBA00023136"/>
    </source>
</evidence>
<evidence type="ECO:0000313" key="16">
    <source>
        <dbReference type="Proteomes" id="UP001488805"/>
    </source>
</evidence>
<evidence type="ECO:0000256" key="6">
    <source>
        <dbReference type="ARBA" id="ARBA00022889"/>
    </source>
</evidence>
<gene>
    <name evidence="15" type="ORF">VZT92_005323</name>
</gene>
<comment type="caution">
    <text evidence="15">The sequence shown here is derived from an EMBL/GenBank/DDBJ whole genome shotgun (WGS) entry which is preliminary data.</text>
</comment>
<keyword evidence="7 12" id="KW-1133">Transmembrane helix</keyword>
<feature type="domain" description="Ig-like" evidence="14">
    <location>
        <begin position="241"/>
        <end position="308"/>
    </location>
</feature>
<evidence type="ECO:0000256" key="13">
    <source>
        <dbReference type="SAM" id="SignalP"/>
    </source>
</evidence>
<keyword evidence="9" id="KW-1015">Disulfide bond</keyword>
<evidence type="ECO:0000256" key="12">
    <source>
        <dbReference type="SAM" id="Phobius"/>
    </source>
</evidence>
<dbReference type="InterPro" id="IPR051427">
    <property type="entry name" value="Nectin/Nectin-like"/>
</dbReference>
<sequence>MLLLVFAFILSTDVEALQVIGGNLTVVVGGTTTLPCKLINAKEPVTQISWRKEPQTDHFLTILSATGPQFINVPDKRFEFIGNFKDSNGSLRLSNIALTDEATYTCIFTLFPSGNVQTGIHLNLLVPPVTSLKDNSPTLGDEEISLVTCMAAGSKPPAKVQWLTGTLGEKVRTTTNVTQHANGTTTTVSTLFGVPTREINHHLVKCVVTGAAMSKEESLPFTIQIYFSPIEVIIIKRTKDSFECGTEANPNADFTWNRPEQTMPQSTVRVEGATLQFLSMTSDLNGLYQCEASNLYGKKHSYMYVHVTSGTCPACWTLFVLLLFMIAFGVAALWYSYKTGKFLRREEDTRGVRSKVLATSSSPAEEAAEAEPLRTEASL</sequence>
<keyword evidence="10" id="KW-0325">Glycoprotein</keyword>
<proteinExistence type="inferred from homology"/>
<dbReference type="InterPro" id="IPR013162">
    <property type="entry name" value="CD80_C2-set"/>
</dbReference>
<feature type="region of interest" description="Disordered" evidence="11">
    <location>
        <begin position="354"/>
        <end position="379"/>
    </location>
</feature>
<keyword evidence="3 12" id="KW-0812">Transmembrane</keyword>
<evidence type="ECO:0000256" key="10">
    <source>
        <dbReference type="ARBA" id="ARBA00023180"/>
    </source>
</evidence>
<accession>A0AAW1FU35</accession>
<reference evidence="15 16" key="1">
    <citation type="journal article" date="2024" name="Genome Biol. Evol.">
        <title>Chromosome-level genome assembly of the viviparous eelpout Zoarces viviparus.</title>
        <authorList>
            <person name="Fuhrmann N."/>
            <person name="Brasseur M.V."/>
            <person name="Bakowski C.E."/>
            <person name="Podsiadlowski L."/>
            <person name="Prost S."/>
            <person name="Krehenwinkel H."/>
            <person name="Mayer C."/>
        </authorList>
    </citation>
    <scope>NUCLEOTIDE SEQUENCE [LARGE SCALE GENOMIC DNA]</scope>
    <source>
        <strain evidence="15">NO-MEL_2022_Ind0_liver</strain>
    </source>
</reference>